<proteinExistence type="predicted"/>
<sequence>MKISNSKKELARIISENGGWRNGEFAAQDSDGGVGGYEVKPEWNSRSKYWWRAALGEWFFANKIKNHHQTVLSRAEYFHLYPVLDAKPEFCESVMRSIPEPSDKPTIEQLATDYRNAKDYANRKQDEADKANMESDAALAQLEDAIAAIGFVITPLAATEKEPELVIADWRDLQVGDEIYTLSGEVVTVTGFDKDSCEWPVLAVSKSGGDWIVGKDGFTFIRRP</sequence>
<feature type="coiled-coil region" evidence="1">
    <location>
        <begin position="107"/>
        <end position="141"/>
    </location>
</feature>
<accession>A0A219YB94</accession>
<evidence type="ECO:0000313" key="2">
    <source>
        <dbReference type="EMBL" id="APU01276.1"/>
    </source>
</evidence>
<name>A0A219YB94_9CAUD</name>
<evidence type="ECO:0000313" key="3">
    <source>
        <dbReference type="Proteomes" id="UP000225772"/>
    </source>
</evidence>
<dbReference type="Proteomes" id="UP000225772">
    <property type="component" value="Segment"/>
</dbReference>
<evidence type="ECO:0000256" key="1">
    <source>
        <dbReference type="SAM" id="Coils"/>
    </source>
</evidence>
<protein>
    <submittedName>
        <fullName evidence="2">Uncharacterized protein</fullName>
    </submittedName>
</protein>
<dbReference type="EMBL" id="KY290953">
    <property type="protein sequence ID" value="APU01276.1"/>
    <property type="molecule type" value="Genomic_DNA"/>
</dbReference>
<keyword evidence="1" id="KW-0175">Coiled coil</keyword>
<organism evidence="2 3">
    <name type="scientific">Aeromonas phage 51</name>
    <dbReference type="NCBI Taxonomy" id="1932901"/>
    <lineage>
        <taxon>Viruses</taxon>
        <taxon>Duplodnaviria</taxon>
        <taxon>Heunggongvirae</taxon>
        <taxon>Uroviricota</taxon>
        <taxon>Caudoviricetes</taxon>
        <taxon>Popoffvirus</taxon>
        <taxon>Popoffvirus pv56</taxon>
    </lineage>
</organism>
<reference evidence="2 3" key="1">
    <citation type="journal article" date="2017" name="Sci. Rep.">
        <title>Characterization and diversity of phages infecting Aeromonas salmonicida subsp. salmonicida.</title>
        <authorList>
            <person name="Vincent A.T."/>
            <person name="Paquet V.E."/>
            <person name="Bernatchez A."/>
            <person name="Tremblay D.M."/>
            <person name="Moineau S."/>
            <person name="Charette S.J."/>
        </authorList>
    </citation>
    <scope>NUCLEOTIDE SEQUENCE [LARGE SCALE GENOMIC DNA]</scope>
</reference>